<reference evidence="3 4" key="1">
    <citation type="submission" date="2020-09" db="EMBL/GenBank/DDBJ databases">
        <title>Photobacterium sp. CAU 1568 isolated from sand of Sido Beach.</title>
        <authorList>
            <person name="Kim W."/>
        </authorList>
    </citation>
    <scope>NUCLEOTIDE SEQUENCE [LARGE SCALE GENOMIC DNA]</scope>
    <source>
        <strain evidence="3 4">CAU 1568</strain>
    </source>
</reference>
<evidence type="ECO:0000313" key="3">
    <source>
        <dbReference type="EMBL" id="MBD8511240.1"/>
    </source>
</evidence>
<dbReference type="SUPFAM" id="SSF47413">
    <property type="entry name" value="lambda repressor-like DNA-binding domains"/>
    <property type="match status" value="1"/>
</dbReference>
<gene>
    <name evidence="3" type="ORF">IFO68_00815</name>
</gene>
<dbReference type="Proteomes" id="UP000649768">
    <property type="component" value="Unassembled WGS sequence"/>
</dbReference>
<comment type="caution">
    <text evidence="3">The sequence shown here is derived from an EMBL/GenBank/DDBJ whole genome shotgun (WGS) entry which is preliminary data.</text>
</comment>
<dbReference type="InterPro" id="IPR010982">
    <property type="entry name" value="Lambda_DNA-bd_dom_sf"/>
</dbReference>
<organism evidence="3 4">
    <name type="scientific">Photobacterium arenosum</name>
    <dbReference type="NCBI Taxonomy" id="2774143"/>
    <lineage>
        <taxon>Bacteria</taxon>
        <taxon>Pseudomonadati</taxon>
        <taxon>Pseudomonadota</taxon>
        <taxon>Gammaproteobacteria</taxon>
        <taxon>Vibrionales</taxon>
        <taxon>Vibrionaceae</taxon>
        <taxon>Photobacterium</taxon>
    </lineage>
</organism>
<evidence type="ECO:0000256" key="1">
    <source>
        <dbReference type="SAM" id="MobiDB-lite"/>
    </source>
</evidence>
<dbReference type="EMBL" id="JACYTP010000001">
    <property type="protein sequence ID" value="MBD8511240.1"/>
    <property type="molecule type" value="Genomic_DNA"/>
</dbReference>
<sequence>MNYHDLTPMALAELIGERIQTYRLNANMTQQEIAEITGLNRTTIKNVESGRCKVETLMATMLALGIVDHLDSFLPPIDLSPIQLAKMKGYQRVRASNRRKPSNKTKSPEDKADDGNKEDLGW</sequence>
<protein>
    <submittedName>
        <fullName evidence="3">Helix-turn-helix transcriptional regulator</fullName>
    </submittedName>
</protein>
<dbReference type="Gene3D" id="1.10.260.40">
    <property type="entry name" value="lambda repressor-like DNA-binding domains"/>
    <property type="match status" value="1"/>
</dbReference>
<dbReference type="PROSITE" id="PS50943">
    <property type="entry name" value="HTH_CROC1"/>
    <property type="match status" value="1"/>
</dbReference>
<feature type="compositionally biased region" description="Basic residues" evidence="1">
    <location>
        <begin position="90"/>
        <end position="103"/>
    </location>
</feature>
<proteinExistence type="predicted"/>
<name>A0ABR9BFA6_9GAMM</name>
<dbReference type="InterPro" id="IPR001387">
    <property type="entry name" value="Cro/C1-type_HTH"/>
</dbReference>
<dbReference type="Pfam" id="PF01381">
    <property type="entry name" value="HTH_3"/>
    <property type="match status" value="1"/>
</dbReference>
<dbReference type="SMART" id="SM00530">
    <property type="entry name" value="HTH_XRE"/>
    <property type="match status" value="1"/>
</dbReference>
<evidence type="ECO:0000259" key="2">
    <source>
        <dbReference type="PROSITE" id="PS50943"/>
    </source>
</evidence>
<feature type="domain" description="HTH cro/C1-type" evidence="2">
    <location>
        <begin position="19"/>
        <end position="70"/>
    </location>
</feature>
<feature type="region of interest" description="Disordered" evidence="1">
    <location>
        <begin position="90"/>
        <end position="122"/>
    </location>
</feature>
<feature type="compositionally biased region" description="Basic and acidic residues" evidence="1">
    <location>
        <begin position="106"/>
        <end position="122"/>
    </location>
</feature>
<dbReference type="RefSeq" id="WP_192013809.1">
    <property type="nucleotide sequence ID" value="NZ_JACYTP010000001.1"/>
</dbReference>
<evidence type="ECO:0000313" key="4">
    <source>
        <dbReference type="Proteomes" id="UP000649768"/>
    </source>
</evidence>
<accession>A0ABR9BFA6</accession>
<keyword evidence="4" id="KW-1185">Reference proteome</keyword>
<dbReference type="CDD" id="cd00093">
    <property type="entry name" value="HTH_XRE"/>
    <property type="match status" value="1"/>
</dbReference>